<dbReference type="Pfam" id="PF25881">
    <property type="entry name" value="HH_YBHG"/>
    <property type="match status" value="1"/>
</dbReference>
<dbReference type="PANTHER" id="PTHR30438:SF1">
    <property type="entry name" value="36 KDA ANTIGEN"/>
    <property type="match status" value="1"/>
</dbReference>
<dbReference type="OrthoDB" id="9793801at2"/>
<evidence type="ECO:0000256" key="1">
    <source>
        <dbReference type="SAM" id="Phobius"/>
    </source>
</evidence>
<dbReference type="Gene3D" id="2.40.30.170">
    <property type="match status" value="1"/>
</dbReference>
<evidence type="ECO:0000313" key="3">
    <source>
        <dbReference type="EMBL" id="TCN62695.1"/>
    </source>
</evidence>
<keyword evidence="4" id="KW-1185">Reference proteome</keyword>
<keyword evidence="1" id="KW-0812">Transmembrane</keyword>
<keyword evidence="1" id="KW-0472">Membrane</keyword>
<dbReference type="InterPro" id="IPR059052">
    <property type="entry name" value="HH_YbhG-like"/>
</dbReference>
<dbReference type="RefSeq" id="WP_131840358.1">
    <property type="nucleotide sequence ID" value="NZ_SLWB01000018.1"/>
</dbReference>
<reference evidence="3 4" key="1">
    <citation type="submission" date="2019-03" db="EMBL/GenBank/DDBJ databases">
        <title>Genomic Encyclopedia of Archaeal and Bacterial Type Strains, Phase II (KMG-II): from individual species to whole genera.</title>
        <authorList>
            <person name="Goeker M."/>
        </authorList>
    </citation>
    <scope>NUCLEOTIDE SEQUENCE [LARGE SCALE GENOMIC DNA]</scope>
    <source>
        <strain evidence="3 4">RL-C</strain>
    </source>
</reference>
<dbReference type="SUPFAM" id="SSF111369">
    <property type="entry name" value="HlyD-like secretion proteins"/>
    <property type="match status" value="2"/>
</dbReference>
<evidence type="ECO:0000259" key="2">
    <source>
        <dbReference type="Pfam" id="PF25881"/>
    </source>
</evidence>
<evidence type="ECO:0000313" key="4">
    <source>
        <dbReference type="Proteomes" id="UP000294830"/>
    </source>
</evidence>
<sequence>MKNNKFFTLAVGTIGLLTLIILVGWYVLKPQPNIIQGEIEATQVKVASKLAGRIDSLYVHEGDEVSIGQMLYTITSPEVHAKYEQANAVKDAAMAQRLKANNGARAEEIQAAYTTWQKAEAAADFAEKSYRRIQNLFDKGVVPAQKRDEVETQYKAAKYTAESAKAVYDMAKKGARNEDKLAAGALVNQASGVVSEVSSYLNETHLKSPINGEVASVIAERGELIGTGYPVITLVDLSDVWVSFNLREDLLAKIKKGKSFTGTIPALGNKEVEFTVTYIAVQGAYATWTATKTSGDFDRKTFEIKAKPTAKNIGLRPGMSVLVDWNKIKE</sequence>
<dbReference type="EMBL" id="SLWB01000018">
    <property type="protein sequence ID" value="TCN62695.1"/>
    <property type="molecule type" value="Genomic_DNA"/>
</dbReference>
<comment type="caution">
    <text evidence="3">The sequence shown here is derived from an EMBL/GenBank/DDBJ whole genome shotgun (WGS) entry which is preliminary data.</text>
</comment>
<dbReference type="Proteomes" id="UP000294830">
    <property type="component" value="Unassembled WGS sequence"/>
</dbReference>
<name>A0A4R2E594_9BACT</name>
<organism evidence="3 4">
    <name type="scientific">Acetobacteroides hydrogenigenes</name>
    <dbReference type="NCBI Taxonomy" id="979970"/>
    <lineage>
        <taxon>Bacteria</taxon>
        <taxon>Pseudomonadati</taxon>
        <taxon>Bacteroidota</taxon>
        <taxon>Bacteroidia</taxon>
        <taxon>Bacteroidales</taxon>
        <taxon>Rikenellaceae</taxon>
        <taxon>Acetobacteroides</taxon>
    </lineage>
</organism>
<feature type="domain" description="YbhG-like alpha-helical hairpin" evidence="2">
    <location>
        <begin position="85"/>
        <end position="198"/>
    </location>
</feature>
<dbReference type="PANTHER" id="PTHR30438">
    <property type="entry name" value="36 KDA ANTIGEN-RELATED"/>
    <property type="match status" value="1"/>
</dbReference>
<dbReference type="AlphaFoldDB" id="A0A4R2E594"/>
<accession>A0A4R2E594</accession>
<keyword evidence="1" id="KW-1133">Transmembrane helix</keyword>
<dbReference type="Gene3D" id="2.40.50.100">
    <property type="match status" value="1"/>
</dbReference>
<dbReference type="Gene3D" id="1.10.287.470">
    <property type="entry name" value="Helix hairpin bin"/>
    <property type="match status" value="1"/>
</dbReference>
<gene>
    <name evidence="3" type="ORF">CLV25_11821</name>
</gene>
<protein>
    <submittedName>
        <fullName evidence="3">HlyD family secretion protein</fullName>
    </submittedName>
</protein>
<proteinExistence type="predicted"/>
<feature type="transmembrane region" description="Helical" evidence="1">
    <location>
        <begin position="7"/>
        <end position="28"/>
    </location>
</feature>